<evidence type="ECO:0000313" key="2">
    <source>
        <dbReference type="EMBL" id="MFC1400911.1"/>
    </source>
</evidence>
<dbReference type="CDD" id="cd04301">
    <property type="entry name" value="NAT_SF"/>
    <property type="match status" value="1"/>
</dbReference>
<dbReference type="InterPro" id="IPR056935">
    <property type="entry name" value="Rv0428c-like_C"/>
</dbReference>
<dbReference type="SUPFAM" id="SSF55729">
    <property type="entry name" value="Acyl-CoA N-acyltransferases (Nat)"/>
    <property type="match status" value="1"/>
</dbReference>
<evidence type="ECO:0000259" key="1">
    <source>
        <dbReference type="PROSITE" id="PS51186"/>
    </source>
</evidence>
<dbReference type="Pfam" id="PF24553">
    <property type="entry name" value="Rv0428c_C"/>
    <property type="match status" value="1"/>
</dbReference>
<evidence type="ECO:0000313" key="3">
    <source>
        <dbReference type="Proteomes" id="UP001592528"/>
    </source>
</evidence>
<name>A0ABV6UHI8_9ACTN</name>
<dbReference type="InterPro" id="IPR000182">
    <property type="entry name" value="GNAT_dom"/>
</dbReference>
<proteinExistence type="predicted"/>
<protein>
    <submittedName>
        <fullName evidence="2">GNAT family N-acetyltransferase</fullName>
    </submittedName>
</protein>
<dbReference type="PROSITE" id="PS51186">
    <property type="entry name" value="GNAT"/>
    <property type="match status" value="1"/>
</dbReference>
<dbReference type="EMBL" id="JBHEZZ010000003">
    <property type="protein sequence ID" value="MFC1400911.1"/>
    <property type="molecule type" value="Genomic_DNA"/>
</dbReference>
<organism evidence="2 3">
    <name type="scientific">Streptacidiphilus cavernicola</name>
    <dbReference type="NCBI Taxonomy" id="3342716"/>
    <lineage>
        <taxon>Bacteria</taxon>
        <taxon>Bacillati</taxon>
        <taxon>Actinomycetota</taxon>
        <taxon>Actinomycetes</taxon>
        <taxon>Kitasatosporales</taxon>
        <taxon>Streptomycetaceae</taxon>
        <taxon>Streptacidiphilus</taxon>
    </lineage>
</organism>
<keyword evidence="3" id="KW-1185">Reference proteome</keyword>
<comment type="caution">
    <text evidence="2">The sequence shown here is derived from an EMBL/GenBank/DDBJ whole genome shotgun (WGS) entry which is preliminary data.</text>
</comment>
<reference evidence="2 3" key="1">
    <citation type="submission" date="2024-09" db="EMBL/GenBank/DDBJ databases">
        <authorList>
            <person name="Lee S.D."/>
        </authorList>
    </citation>
    <scope>NUCLEOTIDE SEQUENCE [LARGE SCALE GENOMIC DNA]</scope>
    <source>
        <strain evidence="2 3">N1-5</strain>
    </source>
</reference>
<gene>
    <name evidence="2" type="ORF">ACEZDJ_06400</name>
</gene>
<dbReference type="InterPro" id="IPR016181">
    <property type="entry name" value="Acyl_CoA_acyltransferase"/>
</dbReference>
<accession>A0ABV6UHI8</accession>
<sequence length="338" mass="35790">MADNTIGHGRLEIHITPSDLGRRISVRRILGSSEGRPVFGDVVGVLTSWDAGVLTVLNRAGEAVSIMEETLVAGKAVPPAPIRRTAAAPEDPGPVALQRIAARGWPAVETEPLGEWVLRASGGFTRRGNSVQTLGDPGMPLDAALDLVQDWYARRGLAAHVELTTPGSPEGLAKLLADRGAAEAETLVRTAPLSALAGSGTEPSRVRLARRADAAWMSRYRRIGGDPARERAAQQVIHGGPSVWFATLAVPGQEGPAAIGRCVIDGEWAGFGAIEVVPELRRRGLASELMAVLASRAAEEGARGAYLQVEAGNTRAAALYDKLGFTTSYRYHYARLDS</sequence>
<dbReference type="Proteomes" id="UP001592528">
    <property type="component" value="Unassembled WGS sequence"/>
</dbReference>
<dbReference type="Gene3D" id="3.40.630.30">
    <property type="match status" value="1"/>
</dbReference>
<dbReference type="RefSeq" id="WP_030257705.1">
    <property type="nucleotide sequence ID" value="NZ_JBHEZZ010000003.1"/>
</dbReference>
<feature type="domain" description="N-acetyltransferase" evidence="1">
    <location>
        <begin position="204"/>
        <end position="338"/>
    </location>
</feature>